<dbReference type="Proteomes" id="UP001575105">
    <property type="component" value="Unassembled WGS sequence"/>
</dbReference>
<reference evidence="1 2" key="1">
    <citation type="submission" date="2024-08" db="EMBL/GenBank/DDBJ databases">
        <title>Whole-genome sequencing of halo(alkali)philic microorganisms from hypersaline lakes.</title>
        <authorList>
            <person name="Sorokin D.Y."/>
            <person name="Merkel A.Y."/>
            <person name="Messina E."/>
            <person name="Yakimov M."/>
        </authorList>
    </citation>
    <scope>NUCLEOTIDE SEQUENCE [LARGE SCALE GENOMIC DNA]</scope>
    <source>
        <strain evidence="1 2">AB-hyl4</strain>
    </source>
</reference>
<organism evidence="1 2">
    <name type="scientific">Natronomicrosphaera hydrolytica</name>
    <dbReference type="NCBI Taxonomy" id="3242702"/>
    <lineage>
        <taxon>Bacteria</taxon>
        <taxon>Pseudomonadati</taxon>
        <taxon>Planctomycetota</taxon>
        <taxon>Phycisphaerae</taxon>
        <taxon>Phycisphaerales</taxon>
        <taxon>Phycisphaeraceae</taxon>
        <taxon>Natronomicrosphaera</taxon>
    </lineage>
</organism>
<proteinExistence type="predicted"/>
<gene>
    <name evidence="1" type="ORF">ACERK3_00460</name>
</gene>
<accession>A0ABV4U060</accession>
<sequence>MQRNEDGGIVISCDFCGVDWDEERAMVEGHKGSVLCLDCLNLALAQGEPAEDAFTCTMCLQEHQPGTRWWVHPSPGNLPGRNPEGAICWACVRLAAKTYHKDKDIDFRWDPSEHPKE</sequence>
<keyword evidence="2" id="KW-1185">Reference proteome</keyword>
<protein>
    <recommendedName>
        <fullName evidence="3">ClpX-type ZB domain-containing protein</fullName>
    </recommendedName>
</protein>
<comment type="caution">
    <text evidence="1">The sequence shown here is derived from an EMBL/GenBank/DDBJ whole genome shotgun (WGS) entry which is preliminary data.</text>
</comment>
<name>A0ABV4U060_9BACT</name>
<evidence type="ECO:0000313" key="2">
    <source>
        <dbReference type="Proteomes" id="UP001575105"/>
    </source>
</evidence>
<evidence type="ECO:0008006" key="3">
    <source>
        <dbReference type="Google" id="ProtNLM"/>
    </source>
</evidence>
<dbReference type="RefSeq" id="WP_425343680.1">
    <property type="nucleotide sequence ID" value="NZ_JBGUBD010000001.1"/>
</dbReference>
<dbReference type="EMBL" id="JBGUBD010000001">
    <property type="protein sequence ID" value="MFA9476752.1"/>
    <property type="molecule type" value="Genomic_DNA"/>
</dbReference>
<evidence type="ECO:0000313" key="1">
    <source>
        <dbReference type="EMBL" id="MFA9476752.1"/>
    </source>
</evidence>